<feature type="region of interest" description="Disordered" evidence="1">
    <location>
        <begin position="114"/>
        <end position="173"/>
    </location>
</feature>
<keyword evidence="5" id="KW-1185">Reference proteome</keyword>
<sequence length="290" mass="28266">MQGRHRRTAAVGAAAFVLAGSAALAMPGTAVAETKHVPCGGSVTANPGDRVYGTTPLLGLPLDLGVVTEATSVLTGTINALLGQVCRVTVTVVDTVVKPVPVVGEPAASAINQGVSGATGAAGNITGGSPPQRSGPEPAPESPGDEPGRTGGGPPGRESGAPPPVPESNSPVVGGAALPGFTYLPTSFGSGYAAMRNYSGIPIATAGLFAPSPGVRYGGQVPGYAPEFGILGAADAPPDDGVRNAGRAEALPGGGSGDRGNLPMLLAVLALSGVSAALVRTWVLRKATAS</sequence>
<keyword evidence="3" id="KW-0732">Signal</keyword>
<feature type="transmembrane region" description="Helical" evidence="2">
    <location>
        <begin position="262"/>
        <end position="283"/>
    </location>
</feature>
<keyword evidence="2" id="KW-1133">Transmembrane helix</keyword>
<dbReference type="RefSeq" id="WP_092530188.1">
    <property type="nucleotide sequence ID" value="NZ_FOWW01000003.1"/>
</dbReference>
<name>A0A1I5TMP3_9PSEU</name>
<evidence type="ECO:0000256" key="2">
    <source>
        <dbReference type="SAM" id="Phobius"/>
    </source>
</evidence>
<evidence type="ECO:0000256" key="3">
    <source>
        <dbReference type="SAM" id="SignalP"/>
    </source>
</evidence>
<keyword evidence="2" id="KW-0812">Transmembrane</keyword>
<dbReference type="AlphaFoldDB" id="A0A1I5TMP3"/>
<evidence type="ECO:0000256" key="1">
    <source>
        <dbReference type="SAM" id="MobiDB-lite"/>
    </source>
</evidence>
<protein>
    <submittedName>
        <fullName evidence="4">Uncharacterized protein</fullName>
    </submittedName>
</protein>
<dbReference type="Proteomes" id="UP000198727">
    <property type="component" value="Unassembled WGS sequence"/>
</dbReference>
<dbReference type="OrthoDB" id="3691936at2"/>
<keyword evidence="2" id="KW-0472">Membrane</keyword>
<organism evidence="4 5">
    <name type="scientific">Amycolatopsis arida</name>
    <dbReference type="NCBI Taxonomy" id="587909"/>
    <lineage>
        <taxon>Bacteria</taxon>
        <taxon>Bacillati</taxon>
        <taxon>Actinomycetota</taxon>
        <taxon>Actinomycetes</taxon>
        <taxon>Pseudonocardiales</taxon>
        <taxon>Pseudonocardiaceae</taxon>
        <taxon>Amycolatopsis</taxon>
    </lineage>
</organism>
<gene>
    <name evidence="4" type="ORF">SAMN05421810_103583</name>
</gene>
<dbReference type="STRING" id="587909.SAMN05421810_103583"/>
<evidence type="ECO:0000313" key="4">
    <source>
        <dbReference type="EMBL" id="SFP84342.1"/>
    </source>
</evidence>
<reference evidence="5" key="1">
    <citation type="submission" date="2016-10" db="EMBL/GenBank/DDBJ databases">
        <authorList>
            <person name="Varghese N."/>
            <person name="Submissions S."/>
        </authorList>
    </citation>
    <scope>NUCLEOTIDE SEQUENCE [LARGE SCALE GENOMIC DNA]</scope>
    <source>
        <strain evidence="5">CGMCC 4.5579</strain>
    </source>
</reference>
<feature type="compositionally biased region" description="Low complexity" evidence="1">
    <location>
        <begin position="118"/>
        <end position="128"/>
    </location>
</feature>
<feature type="chain" id="PRO_5039515086" evidence="3">
    <location>
        <begin position="26"/>
        <end position="290"/>
    </location>
</feature>
<evidence type="ECO:0000313" key="5">
    <source>
        <dbReference type="Proteomes" id="UP000198727"/>
    </source>
</evidence>
<feature type="signal peptide" evidence="3">
    <location>
        <begin position="1"/>
        <end position="25"/>
    </location>
</feature>
<dbReference type="EMBL" id="FOWW01000003">
    <property type="protein sequence ID" value="SFP84342.1"/>
    <property type="molecule type" value="Genomic_DNA"/>
</dbReference>
<proteinExistence type="predicted"/>
<accession>A0A1I5TMP3</accession>